<dbReference type="Pfam" id="PF00535">
    <property type="entry name" value="Glycos_transf_2"/>
    <property type="match status" value="1"/>
</dbReference>
<evidence type="ECO:0000256" key="2">
    <source>
        <dbReference type="ARBA" id="ARBA00022676"/>
    </source>
</evidence>
<gene>
    <name evidence="5" type="ORF">A2973_00880</name>
</gene>
<name>A0A1F6AXU2_9BACT</name>
<feature type="domain" description="Glycosyltransferase 2-like" evidence="4">
    <location>
        <begin position="8"/>
        <end position="170"/>
    </location>
</feature>
<protein>
    <recommendedName>
        <fullName evidence="4">Glycosyltransferase 2-like domain-containing protein</fullName>
    </recommendedName>
</protein>
<dbReference type="GO" id="GO:0016757">
    <property type="term" value="F:glycosyltransferase activity"/>
    <property type="evidence" value="ECO:0007669"/>
    <property type="project" value="UniProtKB-KW"/>
</dbReference>
<proteinExistence type="inferred from homology"/>
<dbReference type="InterPro" id="IPR001173">
    <property type="entry name" value="Glyco_trans_2-like"/>
</dbReference>
<dbReference type="SUPFAM" id="SSF53448">
    <property type="entry name" value="Nucleotide-diphospho-sugar transferases"/>
    <property type="match status" value="1"/>
</dbReference>
<organism evidence="5 6">
    <name type="scientific">Candidatus Gottesmanbacteria bacterium RIFCSPLOWO2_01_FULL_49_10</name>
    <dbReference type="NCBI Taxonomy" id="1798396"/>
    <lineage>
        <taxon>Bacteria</taxon>
        <taxon>Candidatus Gottesmaniibacteriota</taxon>
    </lineage>
</organism>
<evidence type="ECO:0000259" key="4">
    <source>
        <dbReference type="Pfam" id="PF00535"/>
    </source>
</evidence>
<keyword evidence="3" id="KW-0808">Transferase</keyword>
<evidence type="ECO:0000313" key="5">
    <source>
        <dbReference type="EMBL" id="OGG29137.1"/>
    </source>
</evidence>
<comment type="similarity">
    <text evidence="1">Belongs to the glycosyltransferase 2 family.</text>
</comment>
<dbReference type="Proteomes" id="UP000176409">
    <property type="component" value="Unassembled WGS sequence"/>
</dbReference>
<reference evidence="5 6" key="1">
    <citation type="journal article" date="2016" name="Nat. Commun.">
        <title>Thousands of microbial genomes shed light on interconnected biogeochemical processes in an aquifer system.</title>
        <authorList>
            <person name="Anantharaman K."/>
            <person name="Brown C.T."/>
            <person name="Hug L.A."/>
            <person name="Sharon I."/>
            <person name="Castelle C.J."/>
            <person name="Probst A.J."/>
            <person name="Thomas B.C."/>
            <person name="Singh A."/>
            <person name="Wilkins M.J."/>
            <person name="Karaoz U."/>
            <person name="Brodie E.L."/>
            <person name="Williams K.H."/>
            <person name="Hubbard S.S."/>
            <person name="Banfield J.F."/>
        </authorList>
    </citation>
    <scope>NUCLEOTIDE SEQUENCE [LARGE SCALE GENOMIC DNA]</scope>
</reference>
<comment type="caution">
    <text evidence="5">The sequence shown here is derived from an EMBL/GenBank/DDBJ whole genome shotgun (WGS) entry which is preliminary data.</text>
</comment>
<dbReference type="AlphaFoldDB" id="A0A1F6AXU2"/>
<dbReference type="EMBL" id="MFJZ01000058">
    <property type="protein sequence ID" value="OGG29137.1"/>
    <property type="molecule type" value="Genomic_DNA"/>
</dbReference>
<evidence type="ECO:0000313" key="6">
    <source>
        <dbReference type="Proteomes" id="UP000176409"/>
    </source>
</evidence>
<keyword evidence="2" id="KW-0328">Glycosyltransferase</keyword>
<dbReference type="PANTHER" id="PTHR43179">
    <property type="entry name" value="RHAMNOSYLTRANSFERASE WBBL"/>
    <property type="match status" value="1"/>
</dbReference>
<dbReference type="CDD" id="cd04186">
    <property type="entry name" value="GT_2_like_c"/>
    <property type="match status" value="1"/>
</dbReference>
<evidence type="ECO:0000256" key="3">
    <source>
        <dbReference type="ARBA" id="ARBA00022679"/>
    </source>
</evidence>
<dbReference type="InterPro" id="IPR029044">
    <property type="entry name" value="Nucleotide-diphossugar_trans"/>
</dbReference>
<evidence type="ECO:0000256" key="1">
    <source>
        <dbReference type="ARBA" id="ARBA00006739"/>
    </source>
</evidence>
<accession>A0A1F6AXU2</accession>
<dbReference type="Gene3D" id="3.90.550.10">
    <property type="entry name" value="Spore Coat Polysaccharide Biosynthesis Protein SpsA, Chain A"/>
    <property type="match status" value="1"/>
</dbReference>
<sequence length="299" mass="33877">MAMGPTVSIIIPNWNGQELLERNLPQVLAVTKEAGEIIVVDDGSTDDSVNILREKFPMIRVLQKKSHEGFASTVNQGVRAASSDIVVLLNTDVEPEKNFLAPLILNFDSPQVFAVGCMDKSIEMGKTILRGRGLAKWEKGFYVHSRGDIDKTDTAWVSGGSGAFRKSFWEKLGGMDTLFNPFYWEDIDISYRAKHMGYRLMFEPKSVVRHYHEKGKIFMNYSTFFIKRIAYRNQFLFVWKHVGGRHMIAHCLWAPLRLVQAAMSGDIAMVAGYLSATIRVGGVLRYRFQSFRENKVVIA</sequence>
<dbReference type="PANTHER" id="PTHR43179:SF12">
    <property type="entry name" value="GALACTOFURANOSYLTRANSFERASE GLFT2"/>
    <property type="match status" value="1"/>
</dbReference>
<dbReference type="STRING" id="1798396.A2973_00880"/>